<dbReference type="SMART" id="SM00360">
    <property type="entry name" value="RRM"/>
    <property type="match status" value="1"/>
</dbReference>
<name>A0A0C3A537_9AGAM</name>
<dbReference type="InterPro" id="IPR000504">
    <property type="entry name" value="RRM_dom"/>
</dbReference>
<feature type="region of interest" description="Disordered" evidence="4">
    <location>
        <begin position="98"/>
        <end position="144"/>
    </location>
</feature>
<feature type="compositionally biased region" description="Basic residues" evidence="4">
    <location>
        <begin position="106"/>
        <end position="116"/>
    </location>
</feature>
<dbReference type="CDD" id="cd12226">
    <property type="entry name" value="RRM_NOL8"/>
    <property type="match status" value="1"/>
</dbReference>
<sequence length="447" mass="48455">MAEALVTKRLHVSGLTPAITEADIERRLSAFGTVKATDGFGACDALGDPRKFAYVTIEATPKDLAKCLNVLSGSTWKGTKLRIGEAKLDFRERIAHINALPPPPPRQKRHHARNHGHPSSTLPSTPLSSADAAKTPGWTVTPSGRVVRPMKMRPARPLEPMRALVSELKSKFAGKKDGKVKKRVKPPPVRARRRTIDPTKWDSTYLTGIFLDAILAPSSSHTREVAATVLDVIESESGEDENGSAHGSTMEVDVPSSPEQTPAAAPPVSTLGDIFAPREEESSFSLLGHLGLDLELEEDVLALAPSVPAAPPSHQPVPQSIPTSTQHAHVPTTTKHHRSQPVTLDSSRPLLFPLPESLPYPLIRSPSATRRNARVPCILFSNPNHRPSQTMNALPPSSAFTRPPDATTESIREQWDRDKAALTHEWKKAWREARGGRRGRSGGGGGE</sequence>
<reference evidence="7" key="2">
    <citation type="submission" date="2015-01" db="EMBL/GenBank/DDBJ databases">
        <title>Evolutionary Origins and Diversification of the Mycorrhizal Mutualists.</title>
        <authorList>
            <consortium name="DOE Joint Genome Institute"/>
            <consortium name="Mycorrhizal Genomics Consortium"/>
            <person name="Kohler A."/>
            <person name="Kuo A."/>
            <person name="Nagy L.G."/>
            <person name="Floudas D."/>
            <person name="Copeland A."/>
            <person name="Barry K.W."/>
            <person name="Cichocki N."/>
            <person name="Veneault-Fourrey C."/>
            <person name="LaButti K."/>
            <person name="Lindquist E.A."/>
            <person name="Lipzen A."/>
            <person name="Lundell T."/>
            <person name="Morin E."/>
            <person name="Murat C."/>
            <person name="Riley R."/>
            <person name="Ohm R."/>
            <person name="Sun H."/>
            <person name="Tunlid A."/>
            <person name="Henrissat B."/>
            <person name="Grigoriev I.V."/>
            <person name="Hibbett D.S."/>
            <person name="Martin F."/>
        </authorList>
    </citation>
    <scope>NUCLEOTIDE SEQUENCE [LARGE SCALE GENOMIC DNA]</scope>
    <source>
        <strain evidence="7">Foug A</strain>
    </source>
</reference>
<dbReference type="PANTHER" id="PTHR48029:SF1">
    <property type="entry name" value="NUCLEOLAR PROTEIN 8"/>
    <property type="match status" value="1"/>
</dbReference>
<evidence type="ECO:0000259" key="5">
    <source>
        <dbReference type="SMART" id="SM00360"/>
    </source>
</evidence>
<dbReference type="Gene3D" id="3.30.70.330">
    <property type="match status" value="1"/>
</dbReference>
<evidence type="ECO:0000256" key="2">
    <source>
        <dbReference type="ARBA" id="ARBA00022884"/>
    </source>
</evidence>
<feature type="compositionally biased region" description="Low complexity" evidence="4">
    <location>
        <begin position="118"/>
        <end position="129"/>
    </location>
</feature>
<evidence type="ECO:0000313" key="7">
    <source>
        <dbReference type="Proteomes" id="UP000053989"/>
    </source>
</evidence>
<accession>A0A0C3A537</accession>
<feature type="region of interest" description="Disordered" evidence="4">
    <location>
        <begin position="380"/>
        <end position="411"/>
    </location>
</feature>
<evidence type="ECO:0000256" key="3">
    <source>
        <dbReference type="ARBA" id="ARBA00023242"/>
    </source>
</evidence>
<evidence type="ECO:0000313" key="6">
    <source>
        <dbReference type="EMBL" id="KIM59817.1"/>
    </source>
</evidence>
<feature type="compositionally biased region" description="Polar residues" evidence="4">
    <location>
        <begin position="381"/>
        <end position="392"/>
    </location>
</feature>
<dbReference type="AlphaFoldDB" id="A0A0C3A537"/>
<feature type="region of interest" description="Disordered" evidence="4">
    <location>
        <begin position="235"/>
        <end position="266"/>
    </location>
</feature>
<evidence type="ECO:0000256" key="1">
    <source>
        <dbReference type="ARBA" id="ARBA00004604"/>
    </source>
</evidence>
<evidence type="ECO:0000256" key="4">
    <source>
        <dbReference type="SAM" id="MobiDB-lite"/>
    </source>
</evidence>
<keyword evidence="3" id="KW-0539">Nucleus</keyword>
<comment type="subcellular location">
    <subcellularLocation>
        <location evidence="1">Nucleus</location>
        <location evidence="1">Nucleolus</location>
    </subcellularLocation>
</comment>
<organism evidence="6 7">
    <name type="scientific">Scleroderma citrinum Foug A</name>
    <dbReference type="NCBI Taxonomy" id="1036808"/>
    <lineage>
        <taxon>Eukaryota</taxon>
        <taxon>Fungi</taxon>
        <taxon>Dikarya</taxon>
        <taxon>Basidiomycota</taxon>
        <taxon>Agaricomycotina</taxon>
        <taxon>Agaricomycetes</taxon>
        <taxon>Agaricomycetidae</taxon>
        <taxon>Boletales</taxon>
        <taxon>Sclerodermatineae</taxon>
        <taxon>Sclerodermataceae</taxon>
        <taxon>Scleroderma</taxon>
    </lineage>
</organism>
<reference evidence="6 7" key="1">
    <citation type="submission" date="2014-04" db="EMBL/GenBank/DDBJ databases">
        <authorList>
            <consortium name="DOE Joint Genome Institute"/>
            <person name="Kuo A."/>
            <person name="Kohler A."/>
            <person name="Nagy L.G."/>
            <person name="Floudas D."/>
            <person name="Copeland A."/>
            <person name="Barry K.W."/>
            <person name="Cichocki N."/>
            <person name="Veneault-Fourrey C."/>
            <person name="LaButti K."/>
            <person name="Lindquist E.A."/>
            <person name="Lipzen A."/>
            <person name="Lundell T."/>
            <person name="Morin E."/>
            <person name="Murat C."/>
            <person name="Sun H."/>
            <person name="Tunlid A."/>
            <person name="Henrissat B."/>
            <person name="Grigoriev I.V."/>
            <person name="Hibbett D.S."/>
            <person name="Martin F."/>
            <person name="Nordberg H.P."/>
            <person name="Cantor M.N."/>
            <person name="Hua S.X."/>
        </authorList>
    </citation>
    <scope>NUCLEOTIDE SEQUENCE [LARGE SCALE GENOMIC DNA]</scope>
    <source>
        <strain evidence="6 7">Foug A</strain>
    </source>
</reference>
<keyword evidence="2" id="KW-0694">RNA-binding</keyword>
<dbReference type="OrthoDB" id="21643at2759"/>
<proteinExistence type="predicted"/>
<keyword evidence="7" id="KW-1185">Reference proteome</keyword>
<dbReference type="HOGENOM" id="CLU_037780_0_0_1"/>
<gene>
    <name evidence="6" type="ORF">SCLCIDRAFT_27049</name>
</gene>
<dbReference type="InterPro" id="IPR034138">
    <property type="entry name" value="NOP8_RRM"/>
</dbReference>
<dbReference type="SUPFAM" id="SSF54928">
    <property type="entry name" value="RNA-binding domain, RBD"/>
    <property type="match status" value="1"/>
</dbReference>
<dbReference type="STRING" id="1036808.A0A0C3A537"/>
<dbReference type="Proteomes" id="UP000053989">
    <property type="component" value="Unassembled WGS sequence"/>
</dbReference>
<dbReference type="EMBL" id="KN822069">
    <property type="protein sequence ID" value="KIM59817.1"/>
    <property type="molecule type" value="Genomic_DNA"/>
</dbReference>
<dbReference type="GO" id="GO:0003723">
    <property type="term" value="F:RNA binding"/>
    <property type="evidence" value="ECO:0007669"/>
    <property type="project" value="UniProtKB-KW"/>
</dbReference>
<dbReference type="InterPro" id="IPR035979">
    <property type="entry name" value="RBD_domain_sf"/>
</dbReference>
<dbReference type="Pfam" id="PF00076">
    <property type="entry name" value="RRM_1"/>
    <property type="match status" value="1"/>
</dbReference>
<dbReference type="InterPro" id="IPR012677">
    <property type="entry name" value="Nucleotide-bd_a/b_plait_sf"/>
</dbReference>
<dbReference type="InParanoid" id="A0A0C3A537"/>
<dbReference type="PANTHER" id="PTHR48029">
    <property type="entry name" value="NUCLEOLAR PROTEIN 8"/>
    <property type="match status" value="1"/>
</dbReference>
<dbReference type="GO" id="GO:0005730">
    <property type="term" value="C:nucleolus"/>
    <property type="evidence" value="ECO:0007669"/>
    <property type="project" value="UniProtKB-SubCell"/>
</dbReference>
<protein>
    <recommendedName>
        <fullName evidence="5">RRM domain-containing protein</fullName>
    </recommendedName>
</protein>
<feature type="domain" description="RRM" evidence="5">
    <location>
        <begin position="9"/>
        <end position="84"/>
    </location>
</feature>